<evidence type="ECO:0000256" key="5">
    <source>
        <dbReference type="ARBA" id="ARBA00023242"/>
    </source>
</evidence>
<comment type="subcellular location">
    <subcellularLocation>
        <location evidence="1">Nucleus</location>
    </subcellularLocation>
</comment>
<comment type="caution">
    <text evidence="7">The sequence shown here is derived from an EMBL/GenBank/DDBJ whole genome shotgun (WGS) entry which is preliminary data.</text>
</comment>
<evidence type="ECO:0000313" key="7">
    <source>
        <dbReference type="EMBL" id="KAF3332154.1"/>
    </source>
</evidence>
<evidence type="ECO:0000256" key="4">
    <source>
        <dbReference type="ARBA" id="ARBA00023163"/>
    </source>
</evidence>
<keyword evidence="4" id="KW-0804">Transcription</keyword>
<dbReference type="InterPro" id="IPR050655">
    <property type="entry name" value="Plant_B3_domain"/>
</dbReference>
<keyword evidence="2" id="KW-0805">Transcription regulation</keyword>
<dbReference type="SUPFAM" id="SSF101936">
    <property type="entry name" value="DNA-binding pseudobarrel domain"/>
    <property type="match status" value="1"/>
</dbReference>
<keyword evidence="3" id="KW-0238">DNA-binding</keyword>
<dbReference type="PROSITE" id="PS50863">
    <property type="entry name" value="B3"/>
    <property type="match status" value="1"/>
</dbReference>
<evidence type="ECO:0000259" key="6">
    <source>
        <dbReference type="PROSITE" id="PS50863"/>
    </source>
</evidence>
<keyword evidence="8" id="KW-1185">Reference proteome</keyword>
<dbReference type="Pfam" id="PF02362">
    <property type="entry name" value="B3"/>
    <property type="match status" value="1"/>
</dbReference>
<dbReference type="GO" id="GO:0003677">
    <property type="term" value="F:DNA binding"/>
    <property type="evidence" value="ECO:0007669"/>
    <property type="project" value="UniProtKB-KW"/>
</dbReference>
<dbReference type="CDD" id="cd10017">
    <property type="entry name" value="B3_DNA"/>
    <property type="match status" value="1"/>
</dbReference>
<evidence type="ECO:0000313" key="8">
    <source>
        <dbReference type="Proteomes" id="UP000623129"/>
    </source>
</evidence>
<name>A0A833QYV6_9POAL</name>
<evidence type="ECO:0000256" key="2">
    <source>
        <dbReference type="ARBA" id="ARBA00023015"/>
    </source>
</evidence>
<keyword evidence="5" id="KW-0539">Nucleus</keyword>
<dbReference type="InterPro" id="IPR003340">
    <property type="entry name" value="B3_DNA-bd"/>
</dbReference>
<dbReference type="InterPro" id="IPR015300">
    <property type="entry name" value="DNA-bd_pseudobarrel_sf"/>
</dbReference>
<reference evidence="7" key="1">
    <citation type="submission" date="2020-01" db="EMBL/GenBank/DDBJ databases">
        <title>Genome sequence of Kobresia littledalei, the first chromosome-level genome in the family Cyperaceae.</title>
        <authorList>
            <person name="Qu G."/>
        </authorList>
    </citation>
    <scope>NUCLEOTIDE SEQUENCE</scope>
    <source>
        <strain evidence="7">C.B.Clarke</strain>
        <tissue evidence="7">Leaf</tissue>
    </source>
</reference>
<dbReference type="Gene3D" id="2.40.330.10">
    <property type="entry name" value="DNA-binding pseudobarrel domain"/>
    <property type="match status" value="1"/>
</dbReference>
<dbReference type="EMBL" id="SWLB01000012">
    <property type="protein sequence ID" value="KAF3332154.1"/>
    <property type="molecule type" value="Genomic_DNA"/>
</dbReference>
<protein>
    <submittedName>
        <fullName evidence="7">B3 domain-containing protein</fullName>
    </submittedName>
</protein>
<proteinExistence type="predicted"/>
<accession>A0A833QYV6</accession>
<dbReference type="Proteomes" id="UP000623129">
    <property type="component" value="Unassembled WGS sequence"/>
</dbReference>
<gene>
    <name evidence="7" type="ORF">FCM35_KLT03560</name>
</gene>
<evidence type="ECO:0000256" key="3">
    <source>
        <dbReference type="ARBA" id="ARBA00023125"/>
    </source>
</evidence>
<sequence>MMHVEDENKSRSVATVFSPRHKTWNIKLTRDRSSDTFFKGNWPEFSKYHKLEVGFKLVFRYEGNMVFRVKVFGLNGCLKDYNQDAEIILRRSGFNASREMLQCN</sequence>
<dbReference type="AlphaFoldDB" id="A0A833QYV6"/>
<organism evidence="7 8">
    <name type="scientific">Carex littledalei</name>
    <dbReference type="NCBI Taxonomy" id="544730"/>
    <lineage>
        <taxon>Eukaryota</taxon>
        <taxon>Viridiplantae</taxon>
        <taxon>Streptophyta</taxon>
        <taxon>Embryophyta</taxon>
        <taxon>Tracheophyta</taxon>
        <taxon>Spermatophyta</taxon>
        <taxon>Magnoliopsida</taxon>
        <taxon>Liliopsida</taxon>
        <taxon>Poales</taxon>
        <taxon>Cyperaceae</taxon>
        <taxon>Cyperoideae</taxon>
        <taxon>Cariceae</taxon>
        <taxon>Carex</taxon>
        <taxon>Carex subgen. Euthyceras</taxon>
    </lineage>
</organism>
<evidence type="ECO:0000256" key="1">
    <source>
        <dbReference type="ARBA" id="ARBA00004123"/>
    </source>
</evidence>
<dbReference type="GO" id="GO:0005634">
    <property type="term" value="C:nucleus"/>
    <property type="evidence" value="ECO:0007669"/>
    <property type="project" value="UniProtKB-SubCell"/>
</dbReference>
<dbReference type="OrthoDB" id="1109907at2759"/>
<dbReference type="PANTHER" id="PTHR31920">
    <property type="entry name" value="B3 DOMAIN-CONTAINING"/>
    <property type="match status" value="1"/>
</dbReference>
<feature type="domain" description="TF-B3" evidence="6">
    <location>
        <begin position="1"/>
        <end position="75"/>
    </location>
</feature>
<dbReference type="PANTHER" id="PTHR31920:SF132">
    <property type="entry name" value="TF-B3 DOMAIN-CONTAINING PROTEIN"/>
    <property type="match status" value="1"/>
</dbReference>